<reference evidence="2 3" key="1">
    <citation type="submission" date="2019-07" db="EMBL/GenBank/DDBJ databases">
        <title>Novel species isolated from glacier.</title>
        <authorList>
            <person name="Liu Q."/>
            <person name="Xin Y.-H."/>
        </authorList>
    </citation>
    <scope>NUCLEOTIDE SEQUENCE [LARGE SCALE GENOMIC DNA]</scope>
    <source>
        <strain evidence="2 3">LB1R16</strain>
    </source>
</reference>
<dbReference type="PANTHER" id="PTHR38657">
    <property type="entry name" value="SLR1343 PROTEIN"/>
    <property type="match status" value="1"/>
</dbReference>
<name>A0A552UA79_9SPHN</name>
<evidence type="ECO:0000313" key="2">
    <source>
        <dbReference type="EMBL" id="TRW15125.1"/>
    </source>
</evidence>
<dbReference type="Gene3D" id="3.40.50.620">
    <property type="entry name" value="HUPs"/>
    <property type="match status" value="1"/>
</dbReference>
<dbReference type="InterPro" id="IPR014729">
    <property type="entry name" value="Rossmann-like_a/b/a_fold"/>
</dbReference>
<dbReference type="Pfam" id="PF04244">
    <property type="entry name" value="DPRP"/>
    <property type="match status" value="1"/>
</dbReference>
<organism evidence="2 3">
    <name type="scientific">Glacieibacterium frigidum</name>
    <dbReference type="NCBI Taxonomy" id="2593303"/>
    <lineage>
        <taxon>Bacteria</taxon>
        <taxon>Pseudomonadati</taxon>
        <taxon>Pseudomonadota</taxon>
        <taxon>Alphaproteobacteria</taxon>
        <taxon>Sphingomonadales</taxon>
        <taxon>Sphingosinicellaceae</taxon>
        <taxon>Glacieibacterium</taxon>
    </lineage>
</organism>
<dbReference type="InterPro" id="IPR052551">
    <property type="entry name" value="UV-DNA_repair_photolyase"/>
</dbReference>
<dbReference type="InterPro" id="IPR036134">
    <property type="entry name" value="Crypto/Photolyase_FAD-like_sf"/>
</dbReference>
<proteinExistence type="predicted"/>
<keyword evidence="2" id="KW-0456">Lyase</keyword>
<comment type="caution">
    <text evidence="2">The sequence shown here is derived from an EMBL/GenBank/DDBJ whole genome shotgun (WGS) entry which is preliminary data.</text>
</comment>
<accession>A0A552UA79</accession>
<evidence type="ECO:0000313" key="3">
    <source>
        <dbReference type="Proteomes" id="UP000317894"/>
    </source>
</evidence>
<dbReference type="InterPro" id="IPR007357">
    <property type="entry name" value="PhrB-like"/>
</dbReference>
<dbReference type="Gene3D" id="1.10.579.10">
    <property type="entry name" value="DNA Cyclobutane Dipyrimidine Photolyase, subunit A, domain 3"/>
    <property type="match status" value="1"/>
</dbReference>
<protein>
    <submittedName>
        <fullName evidence="2">Cryptochrome/photolyase family protein</fullName>
    </submittedName>
</protein>
<dbReference type="Proteomes" id="UP000317894">
    <property type="component" value="Unassembled WGS sequence"/>
</dbReference>
<feature type="region of interest" description="Disordered" evidence="1">
    <location>
        <begin position="507"/>
        <end position="528"/>
    </location>
</feature>
<gene>
    <name evidence="2" type="ORF">FMM06_15885</name>
</gene>
<dbReference type="SUPFAM" id="SSF48173">
    <property type="entry name" value="Cryptochrome/photolyase FAD-binding domain"/>
    <property type="match status" value="1"/>
</dbReference>
<evidence type="ECO:0000256" key="1">
    <source>
        <dbReference type="SAM" id="MobiDB-lite"/>
    </source>
</evidence>
<sequence>MILIPVLGDQLSPSLASLRGGPDGAVVLMVEVFDEATYVRHHKKKIALLFSAMRHFADELRAAGWTVDYVTLDAAGNTGSFTGEVGRAMARHAIDGVRIVEAGEWRVADMIDGWSAQFGVPVEVLPDDRFLCSRADFVEWASARKRLIMEDFYREMRKRTGLLMSVGKPVGNRWNFDPENRKTPPRGLNTPGVATFEPDAVTDDVLALVAARFGGHFGDLTPFRFAVTRAQALVALDHFIEHALPRFGDYQDAMVAGQDHLWHAALSPYINCGLLLAREVVDAAVAAYDRGAAPINSVEGFVRQIIGWREYIRGIYWIEGRDYTASNALKATRDLPAFYWTGETDMRCMAEAIGSTKREAYAHHIHRLMITGNFAMLAGIDPHQVHVWYLIVYADAYEWVEAPNVIGMSQFADGGRLGSKPYAGGGAYINRMSDYCGKCRYDVKQKTGPDACPFNALYWDFLARHREALKDNSRLWRMYDGWDRLGSERQKATRESAAAFLATLPGKAPEWTDGTAPPTSGTCPTSPA</sequence>
<dbReference type="GO" id="GO:0016829">
    <property type="term" value="F:lyase activity"/>
    <property type="evidence" value="ECO:0007669"/>
    <property type="project" value="UniProtKB-KW"/>
</dbReference>
<keyword evidence="3" id="KW-1185">Reference proteome</keyword>
<dbReference type="OrthoDB" id="5288100at2"/>
<dbReference type="EMBL" id="VJWA01000002">
    <property type="protein sequence ID" value="TRW15125.1"/>
    <property type="molecule type" value="Genomic_DNA"/>
</dbReference>
<dbReference type="PANTHER" id="PTHR38657:SF1">
    <property type="entry name" value="SLR1343 PROTEIN"/>
    <property type="match status" value="1"/>
</dbReference>
<dbReference type="RefSeq" id="WP_144335294.1">
    <property type="nucleotide sequence ID" value="NZ_VJWA01000002.1"/>
</dbReference>
<dbReference type="Gene3D" id="1.25.40.80">
    <property type="match status" value="1"/>
</dbReference>
<dbReference type="AlphaFoldDB" id="A0A552UA79"/>
<feature type="compositionally biased region" description="Polar residues" evidence="1">
    <location>
        <begin position="517"/>
        <end position="528"/>
    </location>
</feature>
<dbReference type="Gene3D" id="1.10.10.1710">
    <property type="entry name" value="Deoxyribodipyrimidine photolyase-related"/>
    <property type="match status" value="1"/>
</dbReference>